<dbReference type="PATRIC" id="fig|908627.4.peg.3680"/>
<keyword evidence="10" id="KW-1185">Reference proteome</keyword>
<evidence type="ECO:0000259" key="8">
    <source>
        <dbReference type="PROSITE" id="PS50885"/>
    </source>
</evidence>
<dbReference type="SUPFAM" id="SSF58104">
    <property type="entry name" value="Methyl-accepting chemotaxis protein (MCP) signaling domain"/>
    <property type="match status" value="1"/>
</dbReference>
<keyword evidence="6" id="KW-0812">Transmembrane</keyword>
<feature type="coiled-coil region" evidence="5">
    <location>
        <begin position="469"/>
        <end position="507"/>
    </location>
</feature>
<organism evidence="9 10">
    <name type="scientific">Caballeronia mineralivorans PML1(12)</name>
    <dbReference type="NCBI Taxonomy" id="908627"/>
    <lineage>
        <taxon>Bacteria</taxon>
        <taxon>Pseudomonadati</taxon>
        <taxon>Pseudomonadota</taxon>
        <taxon>Betaproteobacteria</taxon>
        <taxon>Burkholderiales</taxon>
        <taxon>Burkholderiaceae</taxon>
        <taxon>Caballeronia</taxon>
    </lineage>
</organism>
<feature type="domain" description="HAMP" evidence="8">
    <location>
        <begin position="212"/>
        <end position="264"/>
    </location>
</feature>
<dbReference type="PROSITE" id="PS50885">
    <property type="entry name" value="HAMP"/>
    <property type="match status" value="1"/>
</dbReference>
<dbReference type="PRINTS" id="PR00260">
    <property type="entry name" value="CHEMTRNSDUCR"/>
</dbReference>
<keyword evidence="2" id="KW-0488">Methylation</keyword>
<dbReference type="SMART" id="SM00283">
    <property type="entry name" value="MA"/>
    <property type="match status" value="1"/>
</dbReference>
<reference evidence="9 10" key="1">
    <citation type="journal article" date="2015" name="Genome Announc.">
        <title>Draft Genome Sequence of Burkholderia sp. Strain PML1(12), an Ectomycorrhizosphere-Inhabiting Bacterium with Effective Mineral-Weathering Ability.</title>
        <authorList>
            <person name="Uroz S."/>
            <person name="Oger P."/>
        </authorList>
    </citation>
    <scope>NUCLEOTIDE SEQUENCE [LARGE SCALE GENOMIC DNA]</scope>
    <source>
        <strain evidence="10">PML1(12)</strain>
    </source>
</reference>
<dbReference type="InterPro" id="IPR003660">
    <property type="entry name" value="HAMP_dom"/>
</dbReference>
<dbReference type="InterPro" id="IPR004089">
    <property type="entry name" value="MCPsignal_dom"/>
</dbReference>
<evidence type="ECO:0000259" key="7">
    <source>
        <dbReference type="PROSITE" id="PS50111"/>
    </source>
</evidence>
<keyword evidence="4" id="KW-0807">Transducer</keyword>
<feature type="domain" description="Methyl-accepting transducer" evidence="7">
    <location>
        <begin position="269"/>
        <end position="498"/>
    </location>
</feature>
<dbReference type="RefSeq" id="WP_047847737.1">
    <property type="nucleotide sequence ID" value="NZ_AEJF01000105.1"/>
</dbReference>
<evidence type="ECO:0000256" key="5">
    <source>
        <dbReference type="SAM" id="Coils"/>
    </source>
</evidence>
<dbReference type="CDD" id="cd11386">
    <property type="entry name" value="MCP_signal"/>
    <property type="match status" value="1"/>
</dbReference>
<evidence type="ECO:0000256" key="1">
    <source>
        <dbReference type="ARBA" id="ARBA00004370"/>
    </source>
</evidence>
<dbReference type="GO" id="GO:0005886">
    <property type="term" value="C:plasma membrane"/>
    <property type="evidence" value="ECO:0007669"/>
    <property type="project" value="TreeGrafter"/>
</dbReference>
<keyword evidence="6" id="KW-0472">Membrane</keyword>
<dbReference type="InterPro" id="IPR004090">
    <property type="entry name" value="Chemotax_Me-accpt_rcpt"/>
</dbReference>
<keyword evidence="5" id="KW-0175">Coiled coil</keyword>
<dbReference type="SMART" id="SM00304">
    <property type="entry name" value="HAMP"/>
    <property type="match status" value="1"/>
</dbReference>
<dbReference type="PANTHER" id="PTHR43531">
    <property type="entry name" value="PROTEIN ICFG"/>
    <property type="match status" value="1"/>
</dbReference>
<dbReference type="InterPro" id="IPR051310">
    <property type="entry name" value="MCP_chemotaxis"/>
</dbReference>
<dbReference type="GO" id="GO:0004888">
    <property type="term" value="F:transmembrane signaling receptor activity"/>
    <property type="evidence" value="ECO:0007669"/>
    <property type="project" value="InterPro"/>
</dbReference>
<comment type="subcellular location">
    <subcellularLocation>
        <location evidence="1">Membrane</location>
    </subcellularLocation>
</comment>
<dbReference type="GO" id="GO:0006935">
    <property type="term" value="P:chemotaxis"/>
    <property type="evidence" value="ECO:0007669"/>
    <property type="project" value="InterPro"/>
</dbReference>
<feature type="transmembrane region" description="Helical" evidence="6">
    <location>
        <begin position="12"/>
        <end position="34"/>
    </location>
</feature>
<dbReference type="Gene3D" id="1.10.287.950">
    <property type="entry name" value="Methyl-accepting chemotaxis protein"/>
    <property type="match status" value="1"/>
</dbReference>
<evidence type="ECO:0000256" key="2">
    <source>
        <dbReference type="ARBA" id="ARBA00022481"/>
    </source>
</evidence>
<dbReference type="Proteomes" id="UP000035963">
    <property type="component" value="Unassembled WGS sequence"/>
</dbReference>
<proteinExistence type="inferred from homology"/>
<dbReference type="PROSITE" id="PS50111">
    <property type="entry name" value="CHEMOTAXIS_TRANSDUC_2"/>
    <property type="match status" value="1"/>
</dbReference>
<dbReference type="EMBL" id="AEJF01000105">
    <property type="protein sequence ID" value="KLU25134.1"/>
    <property type="molecule type" value="Genomic_DNA"/>
</dbReference>
<evidence type="ECO:0000256" key="4">
    <source>
        <dbReference type="PROSITE-ProRule" id="PRU00284"/>
    </source>
</evidence>
<sequence>MGNLVQTIKFKIILAFGVCVILMAAIGLFAAYGLSKLNANVADGYSGNTVPIADLSEVRAAQLNVRLLLRRIQVFRDPAKTAEYVAAIAPQFERLNKSWNHYYPSGVSSREEGEIADRIRGILPQFTALTNEATAAAGAGNFDAASSTIEKIASVAVSMNDALDQDAALNLAQAQQSVADGESTFRTTFWIAIALLGAGIVVAVGASAYLLRVISKPLNKAVDVANRIMAGKLENQVIVDSGGEFGQLLEALRKMDQQLSNTVRGIKVSSESVAVASREIASGNTDLSARTEEQATSLEETAASMTQLTETVKQTADNARQANALATHATGMADTGNDSVQAMVGTIGLISSSSSKISDITGVIEGIAFQTNILALNAAVEAARAGEQGRGFAVVASEVRSLAQRSAAAAKEIKELISSSVTTIQDGAKQATEVSATMGQVKQAIKQVSDIVGEIAAASEEQSRGIEQVNQAVSQMDEVTQQNAALVEQAAAAAQSLEEQAARLKDAVSVFRVAETAQSPARAVILQNKPRLPAPRIPSMRRAESAKPRVTPAIIAHRPTAAGAANADWEAF</sequence>
<dbReference type="Pfam" id="PF00672">
    <property type="entry name" value="HAMP"/>
    <property type="match status" value="1"/>
</dbReference>
<name>A0A0J1CX41_9BURK</name>
<evidence type="ECO:0000313" key="9">
    <source>
        <dbReference type="EMBL" id="KLU25134.1"/>
    </source>
</evidence>
<evidence type="ECO:0000256" key="3">
    <source>
        <dbReference type="ARBA" id="ARBA00029447"/>
    </source>
</evidence>
<dbReference type="OrthoDB" id="5298208at2"/>
<dbReference type="GO" id="GO:0007165">
    <property type="term" value="P:signal transduction"/>
    <property type="evidence" value="ECO:0007669"/>
    <property type="project" value="UniProtKB-KW"/>
</dbReference>
<protein>
    <submittedName>
        <fullName evidence="9">Membrane protein</fullName>
    </submittedName>
</protein>
<dbReference type="InterPro" id="IPR024478">
    <property type="entry name" value="HlyB_4HB_MCP"/>
</dbReference>
<dbReference type="Pfam" id="PF12729">
    <property type="entry name" value="4HB_MCP_1"/>
    <property type="match status" value="1"/>
</dbReference>
<keyword evidence="6" id="KW-1133">Transmembrane helix</keyword>
<dbReference type="AlphaFoldDB" id="A0A0J1CX41"/>
<comment type="similarity">
    <text evidence="3">Belongs to the methyl-accepting chemotaxis (MCP) protein family.</text>
</comment>
<feature type="transmembrane region" description="Helical" evidence="6">
    <location>
        <begin position="189"/>
        <end position="211"/>
    </location>
</feature>
<comment type="caution">
    <text evidence="9">The sequence shown here is derived from an EMBL/GenBank/DDBJ whole genome shotgun (WGS) entry which is preliminary data.</text>
</comment>
<accession>A0A0J1CX41</accession>
<dbReference type="FunFam" id="1.10.287.950:FF:000001">
    <property type="entry name" value="Methyl-accepting chemotaxis sensory transducer"/>
    <property type="match status" value="1"/>
</dbReference>
<evidence type="ECO:0000256" key="6">
    <source>
        <dbReference type="SAM" id="Phobius"/>
    </source>
</evidence>
<dbReference type="PANTHER" id="PTHR43531:SF14">
    <property type="entry name" value="METHYL-ACCEPTING CHEMOTAXIS PROTEIN I-RELATED"/>
    <property type="match status" value="1"/>
</dbReference>
<dbReference type="Pfam" id="PF00015">
    <property type="entry name" value="MCPsignal"/>
    <property type="match status" value="1"/>
</dbReference>
<evidence type="ECO:0000313" key="10">
    <source>
        <dbReference type="Proteomes" id="UP000035963"/>
    </source>
</evidence>
<gene>
    <name evidence="9" type="ORF">EOS_16460</name>
</gene>
<dbReference type="CDD" id="cd06225">
    <property type="entry name" value="HAMP"/>
    <property type="match status" value="1"/>
</dbReference>